<keyword evidence="5" id="KW-0805">Transcription regulation</keyword>
<feature type="modified residue" description="4-aspartylphosphate" evidence="8">
    <location>
        <position position="74"/>
    </location>
</feature>
<protein>
    <submittedName>
        <fullName evidence="13">Two-component system, OmpR family, catabolic regulation response regulator CreB</fullName>
    </submittedName>
</protein>
<dbReference type="GO" id="GO:0032993">
    <property type="term" value="C:protein-DNA complex"/>
    <property type="evidence" value="ECO:0007669"/>
    <property type="project" value="TreeGrafter"/>
</dbReference>
<dbReference type="InterPro" id="IPR039420">
    <property type="entry name" value="WalR-like"/>
</dbReference>
<dbReference type="CDD" id="cd00383">
    <property type="entry name" value="trans_reg_C"/>
    <property type="match status" value="1"/>
</dbReference>
<evidence type="ECO:0000256" key="8">
    <source>
        <dbReference type="PROSITE-ProRule" id="PRU00169"/>
    </source>
</evidence>
<dbReference type="GO" id="GO:0005829">
    <property type="term" value="C:cytosol"/>
    <property type="evidence" value="ECO:0007669"/>
    <property type="project" value="TreeGrafter"/>
</dbReference>
<dbReference type="GO" id="GO:0000156">
    <property type="term" value="F:phosphorelay response regulator activity"/>
    <property type="evidence" value="ECO:0007669"/>
    <property type="project" value="TreeGrafter"/>
</dbReference>
<evidence type="ECO:0000256" key="4">
    <source>
        <dbReference type="ARBA" id="ARBA00023012"/>
    </source>
</evidence>
<keyword evidence="3 8" id="KW-0597">Phosphoprotein</keyword>
<feature type="compositionally biased region" description="Polar residues" evidence="10">
    <location>
        <begin position="9"/>
        <end position="19"/>
    </location>
</feature>
<evidence type="ECO:0000256" key="2">
    <source>
        <dbReference type="ARBA" id="ARBA00022490"/>
    </source>
</evidence>
<dbReference type="Gene3D" id="6.10.250.690">
    <property type="match status" value="1"/>
</dbReference>
<dbReference type="GO" id="GO:0042802">
    <property type="term" value="F:identical protein binding"/>
    <property type="evidence" value="ECO:0007669"/>
    <property type="project" value="UniProtKB-ARBA"/>
</dbReference>
<evidence type="ECO:0000313" key="13">
    <source>
        <dbReference type="EMBL" id="SDS39590.1"/>
    </source>
</evidence>
<feature type="domain" description="Response regulatory" evidence="11">
    <location>
        <begin position="25"/>
        <end position="138"/>
    </location>
</feature>
<dbReference type="Gene3D" id="3.40.50.2300">
    <property type="match status" value="1"/>
</dbReference>
<dbReference type="NCBIfam" id="NF008296">
    <property type="entry name" value="PRK11083.1"/>
    <property type="match status" value="1"/>
</dbReference>
<reference evidence="14" key="1">
    <citation type="submission" date="2016-10" db="EMBL/GenBank/DDBJ databases">
        <authorList>
            <person name="Varghese N."/>
            <person name="Submissions S."/>
        </authorList>
    </citation>
    <scope>NUCLEOTIDE SEQUENCE [LARGE SCALE GENOMIC DNA]</scope>
    <source>
        <strain evidence="14">JCM 14963</strain>
    </source>
</reference>
<evidence type="ECO:0000256" key="10">
    <source>
        <dbReference type="SAM" id="MobiDB-lite"/>
    </source>
</evidence>
<dbReference type="Pfam" id="PF00072">
    <property type="entry name" value="Response_reg"/>
    <property type="match status" value="1"/>
</dbReference>
<evidence type="ECO:0000256" key="7">
    <source>
        <dbReference type="ARBA" id="ARBA00023163"/>
    </source>
</evidence>
<name>A0A1H1RV45_9GAMM</name>
<dbReference type="GO" id="GO:0045893">
    <property type="term" value="P:positive regulation of DNA-templated transcription"/>
    <property type="evidence" value="ECO:0007669"/>
    <property type="project" value="UniProtKB-ARBA"/>
</dbReference>
<dbReference type="InterPro" id="IPR036388">
    <property type="entry name" value="WH-like_DNA-bd_sf"/>
</dbReference>
<feature type="region of interest" description="Disordered" evidence="10">
    <location>
        <begin position="1"/>
        <end position="22"/>
    </location>
</feature>
<proteinExistence type="predicted"/>
<feature type="domain" description="OmpR/PhoB-type" evidence="12">
    <location>
        <begin position="149"/>
        <end position="251"/>
    </location>
</feature>
<dbReference type="SUPFAM" id="SSF52172">
    <property type="entry name" value="CheY-like"/>
    <property type="match status" value="1"/>
</dbReference>
<gene>
    <name evidence="13" type="ORF">SAMN05216271_1829</name>
</gene>
<evidence type="ECO:0000256" key="3">
    <source>
        <dbReference type="ARBA" id="ARBA00022553"/>
    </source>
</evidence>
<dbReference type="InterPro" id="IPR001789">
    <property type="entry name" value="Sig_transdc_resp-reg_receiver"/>
</dbReference>
<keyword evidence="6 9" id="KW-0238">DNA-binding</keyword>
<dbReference type="InterPro" id="IPR016032">
    <property type="entry name" value="Sig_transdc_resp-reg_C-effctor"/>
</dbReference>
<evidence type="ECO:0000313" key="14">
    <source>
        <dbReference type="Proteomes" id="UP000243413"/>
    </source>
</evidence>
<dbReference type="Proteomes" id="UP000243413">
    <property type="component" value="Chromosome I"/>
</dbReference>
<evidence type="ECO:0000256" key="1">
    <source>
        <dbReference type="ARBA" id="ARBA00004496"/>
    </source>
</evidence>
<evidence type="ECO:0000259" key="12">
    <source>
        <dbReference type="PROSITE" id="PS51755"/>
    </source>
</evidence>
<evidence type="ECO:0000259" key="11">
    <source>
        <dbReference type="PROSITE" id="PS50110"/>
    </source>
</evidence>
<dbReference type="PROSITE" id="PS50110">
    <property type="entry name" value="RESPONSE_REGULATORY"/>
    <property type="match status" value="1"/>
</dbReference>
<dbReference type="STRING" id="472181.SAMN05216271_1829"/>
<accession>A0A1H1RV45</accession>
<dbReference type="InterPro" id="IPR011006">
    <property type="entry name" value="CheY-like_superfamily"/>
</dbReference>
<dbReference type="AlphaFoldDB" id="A0A1H1RV45"/>
<dbReference type="SMART" id="SM00448">
    <property type="entry name" value="REC"/>
    <property type="match status" value="1"/>
</dbReference>
<dbReference type="PANTHER" id="PTHR48111:SF6">
    <property type="entry name" value="TRANSCRIPTIONAL REGULATORY PROTEIN CREB"/>
    <property type="match status" value="1"/>
</dbReference>
<dbReference type="SUPFAM" id="SSF46894">
    <property type="entry name" value="C-terminal effector domain of the bipartite response regulators"/>
    <property type="match status" value="1"/>
</dbReference>
<dbReference type="PROSITE" id="PS51755">
    <property type="entry name" value="OMPR_PHOB"/>
    <property type="match status" value="1"/>
</dbReference>
<dbReference type="GO" id="GO:0000987">
    <property type="term" value="F:cis-regulatory region sequence-specific DNA binding"/>
    <property type="evidence" value="ECO:0007669"/>
    <property type="project" value="UniProtKB-ARBA"/>
</dbReference>
<keyword evidence="7" id="KW-0804">Transcription</keyword>
<organism evidence="13 14">
    <name type="scientific">Halopseudomonas sabulinigri</name>
    <dbReference type="NCBI Taxonomy" id="472181"/>
    <lineage>
        <taxon>Bacteria</taxon>
        <taxon>Pseudomonadati</taxon>
        <taxon>Pseudomonadota</taxon>
        <taxon>Gammaproteobacteria</taxon>
        <taxon>Pseudomonadales</taxon>
        <taxon>Pseudomonadaceae</taxon>
        <taxon>Halopseudomonas</taxon>
    </lineage>
</organism>
<evidence type="ECO:0000256" key="6">
    <source>
        <dbReference type="ARBA" id="ARBA00023125"/>
    </source>
</evidence>
<dbReference type="FunFam" id="3.40.50.2300:FF:000021">
    <property type="entry name" value="Two-component system response regulator KdpE"/>
    <property type="match status" value="1"/>
</dbReference>
<dbReference type="InterPro" id="IPR001867">
    <property type="entry name" value="OmpR/PhoB-type_DNA-bd"/>
</dbReference>
<sequence length="258" mass="29274">MIALPLQKPPQSAGQSSKEQPMGDRILIIEDEPAIADALLYALATEGFETHWCALARDGMSWLRENPVDLLVLDVGLPDESGFELCRRIRQFSAVPIMFLTARKEEVDRIVGLEIGADDYVVKPFSPREISARVRAILRRTRSDPPQPGSAPTSDETPLFLHDSERRRIRYQQQWLELTRYEYLILSALLRHPEHVLSRDQLMDAAWDDPSASLDRAVDTHIKGIRTKLKRITPTLDPIITHRGLGYSIDMRAAETQS</sequence>
<dbReference type="Pfam" id="PF00486">
    <property type="entry name" value="Trans_reg_C"/>
    <property type="match status" value="1"/>
</dbReference>
<dbReference type="Gene3D" id="1.10.10.10">
    <property type="entry name" value="Winged helix-like DNA-binding domain superfamily/Winged helix DNA-binding domain"/>
    <property type="match status" value="1"/>
</dbReference>
<dbReference type="PANTHER" id="PTHR48111">
    <property type="entry name" value="REGULATOR OF RPOS"/>
    <property type="match status" value="1"/>
</dbReference>
<keyword evidence="4" id="KW-0902">Two-component regulatory system</keyword>
<keyword evidence="2" id="KW-0963">Cytoplasm</keyword>
<feature type="region of interest" description="Disordered" evidence="10">
    <location>
        <begin position="139"/>
        <end position="159"/>
    </location>
</feature>
<dbReference type="SMART" id="SM00862">
    <property type="entry name" value="Trans_reg_C"/>
    <property type="match status" value="1"/>
</dbReference>
<feature type="DNA-binding region" description="OmpR/PhoB-type" evidence="9">
    <location>
        <begin position="149"/>
        <end position="251"/>
    </location>
</feature>
<comment type="subcellular location">
    <subcellularLocation>
        <location evidence="1">Cytoplasm</location>
    </subcellularLocation>
</comment>
<dbReference type="EMBL" id="LT629763">
    <property type="protein sequence ID" value="SDS39590.1"/>
    <property type="molecule type" value="Genomic_DNA"/>
</dbReference>
<evidence type="ECO:0000256" key="5">
    <source>
        <dbReference type="ARBA" id="ARBA00023015"/>
    </source>
</evidence>
<evidence type="ECO:0000256" key="9">
    <source>
        <dbReference type="PROSITE-ProRule" id="PRU01091"/>
    </source>
</evidence>